<dbReference type="GO" id="GO:0005829">
    <property type="term" value="C:cytosol"/>
    <property type="evidence" value="ECO:0007669"/>
    <property type="project" value="InterPro"/>
</dbReference>
<evidence type="ECO:0000256" key="4">
    <source>
        <dbReference type="ARBA" id="ARBA00006641"/>
    </source>
</evidence>
<organism evidence="13 14">
    <name type="scientific">Staphylococcus gallinarum</name>
    <dbReference type="NCBI Taxonomy" id="1293"/>
    <lineage>
        <taxon>Bacteria</taxon>
        <taxon>Bacillati</taxon>
        <taxon>Bacillota</taxon>
        <taxon>Bacilli</taxon>
        <taxon>Bacillales</taxon>
        <taxon>Staphylococcaceae</taxon>
        <taxon>Staphylococcus</taxon>
    </lineage>
</organism>
<dbReference type="RefSeq" id="WP_042739246.1">
    <property type="nucleotide sequence ID" value="NZ_BKAX01000004.1"/>
</dbReference>
<dbReference type="FunFam" id="3.40.630.20:FF:000001">
    <property type="entry name" value="Pyrrolidone-carboxylate peptidase"/>
    <property type="match status" value="1"/>
</dbReference>
<dbReference type="InterPro" id="IPR033694">
    <property type="entry name" value="PGPEP1_Cys_AS"/>
</dbReference>
<dbReference type="PRINTS" id="PR00706">
    <property type="entry name" value="PYROGLUPTASE"/>
</dbReference>
<dbReference type="InterPro" id="IPR029762">
    <property type="entry name" value="PGP-I_bact-type"/>
</dbReference>
<evidence type="ECO:0000256" key="11">
    <source>
        <dbReference type="PROSITE-ProRule" id="PRU10077"/>
    </source>
</evidence>
<keyword evidence="15" id="KW-1185">Reference proteome</keyword>
<evidence type="ECO:0000313" key="13">
    <source>
        <dbReference type="EMBL" id="SUM34793.1"/>
    </source>
</evidence>
<comment type="subcellular location">
    <subcellularLocation>
        <location evidence="3 9">Cytoplasm</location>
    </subcellularLocation>
</comment>
<feature type="active site" evidence="9 11">
    <location>
        <position position="141"/>
    </location>
</feature>
<feature type="active site" evidence="9 10">
    <location>
        <position position="78"/>
    </location>
</feature>
<evidence type="ECO:0000256" key="3">
    <source>
        <dbReference type="ARBA" id="ARBA00004496"/>
    </source>
</evidence>
<dbReference type="InterPro" id="IPR016125">
    <property type="entry name" value="Peptidase_C15-like"/>
</dbReference>
<evidence type="ECO:0000256" key="8">
    <source>
        <dbReference type="ARBA" id="ARBA00022807"/>
    </source>
</evidence>
<comment type="function">
    <text evidence="2 9">Removes 5-oxoproline from various penultimate amino acid residues except L-proline.</text>
</comment>
<dbReference type="HAMAP" id="MF_00417">
    <property type="entry name" value="Pyrrolid_peptidase"/>
    <property type="match status" value="1"/>
</dbReference>
<dbReference type="OrthoDB" id="9779738at2"/>
<evidence type="ECO:0000313" key="12">
    <source>
        <dbReference type="EMBL" id="GEQ05862.1"/>
    </source>
</evidence>
<dbReference type="InterPro" id="IPR000816">
    <property type="entry name" value="Peptidase_C15"/>
</dbReference>
<dbReference type="EC" id="3.4.19.3" evidence="9"/>
<evidence type="ECO:0000256" key="7">
    <source>
        <dbReference type="ARBA" id="ARBA00022801"/>
    </source>
</evidence>
<gene>
    <name evidence="9 13" type="primary">pcp</name>
    <name evidence="13" type="ORF">NCTC12195_04320</name>
    <name evidence="12" type="ORF">SGA02_16900</name>
</gene>
<dbReference type="InterPro" id="IPR036440">
    <property type="entry name" value="Peptidase_C15-like_sf"/>
</dbReference>
<keyword evidence="6 9" id="KW-0645">Protease</keyword>
<evidence type="ECO:0000256" key="2">
    <source>
        <dbReference type="ARBA" id="ARBA00002280"/>
    </source>
</evidence>
<dbReference type="Gene3D" id="3.40.630.20">
    <property type="entry name" value="Peptidase C15, pyroglutamyl peptidase I-like"/>
    <property type="match status" value="1"/>
</dbReference>
<keyword evidence="5 9" id="KW-0963">Cytoplasm</keyword>
<dbReference type="PIRSF" id="PIRSF015592">
    <property type="entry name" value="Prld-crbxl_pptds"/>
    <property type="match status" value="1"/>
</dbReference>
<comment type="similarity">
    <text evidence="4 9">Belongs to the peptidase C15 family.</text>
</comment>
<dbReference type="PROSITE" id="PS01333">
    <property type="entry name" value="PYRASE_GLU"/>
    <property type="match status" value="1"/>
</dbReference>
<evidence type="ECO:0000256" key="5">
    <source>
        <dbReference type="ARBA" id="ARBA00022490"/>
    </source>
</evidence>
<evidence type="ECO:0000256" key="1">
    <source>
        <dbReference type="ARBA" id="ARBA00001770"/>
    </source>
</evidence>
<dbReference type="NCBIfam" id="TIGR00504">
    <property type="entry name" value="pyro_pdase"/>
    <property type="match status" value="1"/>
</dbReference>
<dbReference type="EMBL" id="BKAX01000004">
    <property type="protein sequence ID" value="GEQ05862.1"/>
    <property type="molecule type" value="Genomic_DNA"/>
</dbReference>
<keyword evidence="8 9" id="KW-0788">Thiol protease</keyword>
<sequence length="213" mass="23596">MRMLVTGFDPFGGEVLNPAWEAVKLLPDRIGNHTVDKLEIPTVFNKSKDLVESKLQNETYDIVIAIGQAGGRFEITPERIGINIDDARIPDNEGQQPIDKKIQRDGETAYFSNLPVKRMTEAMKAQGVPASLSHSAGTFVCNHILYQLGYLHEQKFPNIKFGFIHVPFIPEQVVHKANQPSMSLDTIVKGLTAAIEVAFDSDEDIKIALGSTH</sequence>
<dbReference type="EMBL" id="UHDK01000001">
    <property type="protein sequence ID" value="SUM34793.1"/>
    <property type="molecule type" value="Genomic_DNA"/>
</dbReference>
<dbReference type="Proteomes" id="UP000255277">
    <property type="component" value="Unassembled WGS sequence"/>
</dbReference>
<dbReference type="CDD" id="cd00501">
    <property type="entry name" value="Peptidase_C15"/>
    <property type="match status" value="1"/>
</dbReference>
<dbReference type="SUPFAM" id="SSF53182">
    <property type="entry name" value="Pyrrolidone carboxyl peptidase (pyroglutamate aminopeptidase)"/>
    <property type="match status" value="1"/>
</dbReference>
<evidence type="ECO:0000313" key="14">
    <source>
        <dbReference type="Proteomes" id="UP000255277"/>
    </source>
</evidence>
<evidence type="ECO:0000256" key="10">
    <source>
        <dbReference type="PROSITE-ProRule" id="PRU10076"/>
    </source>
</evidence>
<protein>
    <recommendedName>
        <fullName evidence="9">Pyrrolidone-carboxylate peptidase</fullName>
        <ecNumber evidence="9">3.4.19.3</ecNumber>
    </recommendedName>
    <alternativeName>
        <fullName evidence="9">5-oxoprolyl-peptidase</fullName>
    </alternativeName>
    <alternativeName>
        <fullName evidence="9">Pyroglutamyl-peptidase I</fullName>
        <shortName evidence="9">PGP-I</shortName>
        <shortName evidence="9">Pyrase</shortName>
    </alternativeName>
</protein>
<keyword evidence="7 9" id="KW-0378">Hydrolase</keyword>
<comment type="catalytic activity">
    <reaction evidence="1 9 10">
        <text>Release of an N-terminal pyroglutamyl group from a polypeptide, the second amino acid generally not being Pro.</text>
        <dbReference type="EC" id="3.4.19.3"/>
    </reaction>
</comment>
<evidence type="ECO:0000256" key="9">
    <source>
        <dbReference type="HAMAP-Rule" id="MF_00417"/>
    </source>
</evidence>
<dbReference type="GO" id="GO:0016920">
    <property type="term" value="F:pyroglutamyl-peptidase activity"/>
    <property type="evidence" value="ECO:0007669"/>
    <property type="project" value="UniProtKB-UniRule"/>
</dbReference>
<dbReference type="PANTHER" id="PTHR23402">
    <property type="entry name" value="PROTEASE FAMILY C15 PYROGLUTAMYL-PEPTIDASE I-RELATED"/>
    <property type="match status" value="1"/>
</dbReference>
<proteinExistence type="inferred from homology"/>
<dbReference type="STRING" id="1293.SH09_08595"/>
<name>A0A0D0SFW5_STAGA</name>
<accession>A0A0D0SFW5</accession>
<dbReference type="GO" id="GO:0006508">
    <property type="term" value="P:proteolysis"/>
    <property type="evidence" value="ECO:0007669"/>
    <property type="project" value="UniProtKB-KW"/>
</dbReference>
<dbReference type="NCBIfam" id="NF009676">
    <property type="entry name" value="PRK13197.1"/>
    <property type="match status" value="1"/>
</dbReference>
<evidence type="ECO:0000256" key="6">
    <source>
        <dbReference type="ARBA" id="ARBA00022670"/>
    </source>
</evidence>
<evidence type="ECO:0000313" key="15">
    <source>
        <dbReference type="Proteomes" id="UP000321057"/>
    </source>
</evidence>
<comment type="subunit">
    <text evidence="9">Homotetramer.</text>
</comment>
<reference evidence="12 15" key="2">
    <citation type="submission" date="2019-07" db="EMBL/GenBank/DDBJ databases">
        <title>Whole genome shotgun sequence of Staphylococcus gallinarum NBRC 109767.</title>
        <authorList>
            <person name="Hosoyama A."/>
            <person name="Uohara A."/>
            <person name="Ohji S."/>
            <person name="Ichikawa N."/>
        </authorList>
    </citation>
    <scope>NUCLEOTIDE SEQUENCE [LARGE SCALE GENOMIC DNA]</scope>
    <source>
        <strain evidence="12 15">NBRC 109767</strain>
    </source>
</reference>
<reference evidence="13 14" key="1">
    <citation type="submission" date="2018-06" db="EMBL/GenBank/DDBJ databases">
        <authorList>
            <consortium name="Pathogen Informatics"/>
            <person name="Doyle S."/>
        </authorList>
    </citation>
    <scope>NUCLEOTIDE SEQUENCE [LARGE SCALE GENOMIC DNA]</scope>
    <source>
        <strain evidence="13 14">NCTC12195</strain>
    </source>
</reference>
<dbReference type="AlphaFoldDB" id="A0A0D0SFW5"/>
<dbReference type="PANTHER" id="PTHR23402:SF1">
    <property type="entry name" value="PYROGLUTAMYL-PEPTIDASE I"/>
    <property type="match status" value="1"/>
</dbReference>
<feature type="active site" evidence="9">
    <location>
        <position position="165"/>
    </location>
</feature>
<dbReference type="InterPro" id="IPR033693">
    <property type="entry name" value="PGPEP1_Glu_AS"/>
</dbReference>
<dbReference type="Proteomes" id="UP000321057">
    <property type="component" value="Unassembled WGS sequence"/>
</dbReference>
<dbReference type="Pfam" id="PF01470">
    <property type="entry name" value="Peptidase_C15"/>
    <property type="match status" value="1"/>
</dbReference>
<dbReference type="PROSITE" id="PS01334">
    <property type="entry name" value="PYRASE_CYS"/>
    <property type="match status" value="1"/>
</dbReference>